<evidence type="ECO:0000256" key="1">
    <source>
        <dbReference type="SAM" id="Phobius"/>
    </source>
</evidence>
<name>A0A1E4RKV6_9ASCO</name>
<dbReference type="InterPro" id="IPR020266">
    <property type="entry name" value="Tom6"/>
</dbReference>
<dbReference type="RefSeq" id="XP_020076979.1">
    <property type="nucleotide sequence ID" value="XM_020221124.1"/>
</dbReference>
<dbReference type="OrthoDB" id="3991365at2759"/>
<dbReference type="AlphaFoldDB" id="A0A1E4RKV6"/>
<dbReference type="GO" id="GO:0030150">
    <property type="term" value="P:protein import into mitochondrial matrix"/>
    <property type="evidence" value="ECO:0007669"/>
    <property type="project" value="InterPro"/>
</dbReference>
<organism evidence="2 3">
    <name type="scientific">Hyphopichia burtonii NRRL Y-1933</name>
    <dbReference type="NCBI Taxonomy" id="984485"/>
    <lineage>
        <taxon>Eukaryota</taxon>
        <taxon>Fungi</taxon>
        <taxon>Dikarya</taxon>
        <taxon>Ascomycota</taxon>
        <taxon>Saccharomycotina</taxon>
        <taxon>Pichiomycetes</taxon>
        <taxon>Debaryomycetaceae</taxon>
        <taxon>Hyphopichia</taxon>
    </lineage>
</organism>
<keyword evidence="1" id="KW-1133">Transmembrane helix</keyword>
<evidence type="ECO:0000313" key="3">
    <source>
        <dbReference type="Proteomes" id="UP000095085"/>
    </source>
</evidence>
<proteinExistence type="predicted"/>
<keyword evidence="3" id="KW-1185">Reference proteome</keyword>
<feature type="transmembrane region" description="Helical" evidence="1">
    <location>
        <begin position="21"/>
        <end position="43"/>
    </location>
</feature>
<protein>
    <submittedName>
        <fullName evidence="2">Uncharacterized protein</fullName>
    </submittedName>
</protein>
<evidence type="ECO:0000313" key="2">
    <source>
        <dbReference type="EMBL" id="ODV67912.1"/>
    </source>
</evidence>
<accession>A0A1E4RKV6</accession>
<reference evidence="3" key="1">
    <citation type="submission" date="2016-05" db="EMBL/GenBank/DDBJ databases">
        <title>Comparative genomics of biotechnologically important yeasts.</title>
        <authorList>
            <consortium name="DOE Joint Genome Institute"/>
            <person name="Riley R."/>
            <person name="Haridas S."/>
            <person name="Wolfe K.H."/>
            <person name="Lopes M.R."/>
            <person name="Hittinger C.T."/>
            <person name="Goker M."/>
            <person name="Salamov A."/>
            <person name="Wisecaver J."/>
            <person name="Long T.M."/>
            <person name="Aerts A.L."/>
            <person name="Barry K."/>
            <person name="Choi C."/>
            <person name="Clum A."/>
            <person name="Coughlan A.Y."/>
            <person name="Deshpande S."/>
            <person name="Douglass A.P."/>
            <person name="Hanson S.J."/>
            <person name="Klenk H.-P."/>
            <person name="Labutti K."/>
            <person name="Lapidus A."/>
            <person name="Lindquist E."/>
            <person name="Lipzen A."/>
            <person name="Meier-Kolthoff J.P."/>
            <person name="Ohm R.A."/>
            <person name="Otillar R.P."/>
            <person name="Pangilinan J."/>
            <person name="Peng Y."/>
            <person name="Rokas A."/>
            <person name="Rosa C.A."/>
            <person name="Scheuner C."/>
            <person name="Sibirny A.A."/>
            <person name="Slot J.C."/>
            <person name="Stielow J.B."/>
            <person name="Sun H."/>
            <person name="Kurtzman C.P."/>
            <person name="Blackwell M."/>
            <person name="Grigoriev I.V."/>
            <person name="Jeffries T.W."/>
        </authorList>
    </citation>
    <scope>NUCLEOTIDE SEQUENCE [LARGE SCALE GENOMIC DNA]</scope>
    <source>
        <strain evidence="3">NRRL Y-1933</strain>
    </source>
</reference>
<keyword evidence="1" id="KW-0472">Membrane</keyword>
<dbReference type="GO" id="GO:0005742">
    <property type="term" value="C:mitochondrial outer membrane translocase complex"/>
    <property type="evidence" value="ECO:0007669"/>
    <property type="project" value="InterPro"/>
</dbReference>
<keyword evidence="1" id="KW-0812">Transmembrane</keyword>
<dbReference type="Pfam" id="PF17112">
    <property type="entry name" value="Tom6"/>
    <property type="match status" value="1"/>
</dbReference>
<gene>
    <name evidence="2" type="ORF">HYPBUDRAFT_152645</name>
</gene>
<dbReference type="EMBL" id="KV454540">
    <property type="protein sequence ID" value="ODV67912.1"/>
    <property type="molecule type" value="Genomic_DNA"/>
</dbReference>
<sequence length="51" mass="5619">MFARESKATKESKFQQFKKTPAYTAAVNVTLFAVGVAIIQSPIADYLVPQL</sequence>
<dbReference type="Proteomes" id="UP000095085">
    <property type="component" value="Unassembled WGS sequence"/>
</dbReference>
<dbReference type="GeneID" id="30995674"/>